<sequence length="58" mass="5945">GASSHIPLRATELDRGQKSSAQARRAVSLGQFTVSALAGNAVLRLLCPANGTTPASRI</sequence>
<dbReference type="AlphaFoldDB" id="A0A0C3RXP6"/>
<gene>
    <name evidence="2" type="ORF">PHLGIDRAFT_72204</name>
</gene>
<dbReference type="EMBL" id="KN840511">
    <property type="protein sequence ID" value="KIP06731.1"/>
    <property type="molecule type" value="Genomic_DNA"/>
</dbReference>
<accession>A0A0C3RXP6</accession>
<dbReference type="HOGENOM" id="CLU_2984614_0_0_1"/>
<name>A0A0C3RXP6_PHLG1</name>
<evidence type="ECO:0000313" key="3">
    <source>
        <dbReference type="Proteomes" id="UP000053257"/>
    </source>
</evidence>
<feature type="non-terminal residue" evidence="2">
    <location>
        <position position="1"/>
    </location>
</feature>
<organism evidence="2 3">
    <name type="scientific">Phlebiopsis gigantea (strain 11061_1 CR5-6)</name>
    <name type="common">White-rot fungus</name>
    <name type="synonym">Peniophora gigantea</name>
    <dbReference type="NCBI Taxonomy" id="745531"/>
    <lineage>
        <taxon>Eukaryota</taxon>
        <taxon>Fungi</taxon>
        <taxon>Dikarya</taxon>
        <taxon>Basidiomycota</taxon>
        <taxon>Agaricomycotina</taxon>
        <taxon>Agaricomycetes</taxon>
        <taxon>Polyporales</taxon>
        <taxon>Phanerochaetaceae</taxon>
        <taxon>Phlebiopsis</taxon>
    </lineage>
</organism>
<dbReference type="OrthoDB" id="1718410at2759"/>
<keyword evidence="3" id="KW-1185">Reference proteome</keyword>
<proteinExistence type="predicted"/>
<dbReference type="Proteomes" id="UP000053257">
    <property type="component" value="Unassembled WGS sequence"/>
</dbReference>
<evidence type="ECO:0000256" key="1">
    <source>
        <dbReference type="SAM" id="MobiDB-lite"/>
    </source>
</evidence>
<feature type="region of interest" description="Disordered" evidence="1">
    <location>
        <begin position="1"/>
        <end position="20"/>
    </location>
</feature>
<protein>
    <submittedName>
        <fullName evidence="2">Uncharacterized protein</fullName>
    </submittedName>
</protein>
<evidence type="ECO:0000313" key="2">
    <source>
        <dbReference type="EMBL" id="KIP06731.1"/>
    </source>
</evidence>
<reference evidence="2 3" key="1">
    <citation type="journal article" date="2014" name="PLoS Genet.">
        <title>Analysis of the Phlebiopsis gigantea genome, transcriptome and secretome provides insight into its pioneer colonization strategies of wood.</title>
        <authorList>
            <person name="Hori C."/>
            <person name="Ishida T."/>
            <person name="Igarashi K."/>
            <person name="Samejima M."/>
            <person name="Suzuki H."/>
            <person name="Master E."/>
            <person name="Ferreira P."/>
            <person name="Ruiz-Duenas F.J."/>
            <person name="Held B."/>
            <person name="Canessa P."/>
            <person name="Larrondo L.F."/>
            <person name="Schmoll M."/>
            <person name="Druzhinina I.S."/>
            <person name="Kubicek C.P."/>
            <person name="Gaskell J.A."/>
            <person name="Kersten P."/>
            <person name="St John F."/>
            <person name="Glasner J."/>
            <person name="Sabat G."/>
            <person name="Splinter BonDurant S."/>
            <person name="Syed K."/>
            <person name="Yadav J."/>
            <person name="Mgbeahuruike A.C."/>
            <person name="Kovalchuk A."/>
            <person name="Asiegbu F.O."/>
            <person name="Lackner G."/>
            <person name="Hoffmeister D."/>
            <person name="Rencoret J."/>
            <person name="Gutierrez A."/>
            <person name="Sun H."/>
            <person name="Lindquist E."/>
            <person name="Barry K."/>
            <person name="Riley R."/>
            <person name="Grigoriev I.V."/>
            <person name="Henrissat B."/>
            <person name="Kues U."/>
            <person name="Berka R.M."/>
            <person name="Martinez A.T."/>
            <person name="Covert S.F."/>
            <person name="Blanchette R.A."/>
            <person name="Cullen D."/>
        </authorList>
    </citation>
    <scope>NUCLEOTIDE SEQUENCE [LARGE SCALE GENOMIC DNA]</scope>
    <source>
        <strain evidence="2 3">11061_1 CR5-6</strain>
    </source>
</reference>